<dbReference type="InterPro" id="IPR005248">
    <property type="entry name" value="NadD/NMNAT"/>
</dbReference>
<dbReference type="Gene3D" id="3.40.50.620">
    <property type="entry name" value="HUPs"/>
    <property type="match status" value="1"/>
</dbReference>
<evidence type="ECO:0000256" key="11">
    <source>
        <dbReference type="HAMAP-Rule" id="MF_00244"/>
    </source>
</evidence>
<dbReference type="CDD" id="cd02165">
    <property type="entry name" value="NMNAT"/>
    <property type="match status" value="1"/>
</dbReference>
<evidence type="ECO:0000256" key="5">
    <source>
        <dbReference type="ARBA" id="ARBA00022679"/>
    </source>
</evidence>
<proteinExistence type="inferred from homology"/>
<feature type="domain" description="Cytidyltransferase-like" evidence="12">
    <location>
        <begin position="24"/>
        <end position="203"/>
    </location>
</feature>
<sequence length="209" mass="23460">MEGETVDRRYLRMPHAERGMTVGLFGGSFNPPHEGHQLVAEIAMRRLALDTLWWMVTPGNPLKSRSELASLSDRIAASEKLIDDPRIKVTAFEQALDTRFTADTVAHVAARNPGIRFVWIMGADSLKTFHLWQNWRQIVATFPIAIIDRPGATLSLVSSTMARAYDHARIDEEDAANLALRAAPAWTFLHDRRSSISSTQLRAKARQKT</sequence>
<evidence type="ECO:0000256" key="4">
    <source>
        <dbReference type="ARBA" id="ARBA00022642"/>
    </source>
</evidence>
<dbReference type="SUPFAM" id="SSF52374">
    <property type="entry name" value="Nucleotidylyl transferase"/>
    <property type="match status" value="1"/>
</dbReference>
<dbReference type="PANTHER" id="PTHR39321">
    <property type="entry name" value="NICOTINATE-NUCLEOTIDE ADENYLYLTRANSFERASE-RELATED"/>
    <property type="match status" value="1"/>
</dbReference>
<evidence type="ECO:0000256" key="8">
    <source>
        <dbReference type="ARBA" id="ARBA00022840"/>
    </source>
</evidence>
<dbReference type="NCBIfam" id="TIGR00482">
    <property type="entry name" value="nicotinate (nicotinamide) nucleotide adenylyltransferase"/>
    <property type="match status" value="1"/>
</dbReference>
<keyword evidence="7 11" id="KW-0547">Nucleotide-binding</keyword>
<keyword evidence="5 11" id="KW-0808">Transferase</keyword>
<keyword evidence="6 11" id="KW-0548">Nucleotidyltransferase</keyword>
<evidence type="ECO:0000256" key="9">
    <source>
        <dbReference type="ARBA" id="ARBA00023027"/>
    </source>
</evidence>
<reference evidence="13 14" key="1">
    <citation type="submission" date="2023-07" db="EMBL/GenBank/DDBJ databases">
        <title>Sorghum-associated microbial communities from plants grown in Nebraska, USA.</title>
        <authorList>
            <person name="Schachtman D."/>
        </authorList>
    </citation>
    <scope>NUCLEOTIDE SEQUENCE [LARGE SCALE GENOMIC DNA]</scope>
    <source>
        <strain evidence="13 14">DS1307</strain>
    </source>
</reference>
<comment type="pathway">
    <text evidence="2 11">Cofactor biosynthesis; NAD(+) biosynthesis; deamido-NAD(+) from nicotinate D-ribonucleotide: step 1/1.</text>
</comment>
<dbReference type="EC" id="2.7.7.18" evidence="11"/>
<evidence type="ECO:0000256" key="1">
    <source>
        <dbReference type="ARBA" id="ARBA00002324"/>
    </source>
</evidence>
<evidence type="ECO:0000313" key="14">
    <source>
        <dbReference type="Proteomes" id="UP001241472"/>
    </source>
</evidence>
<keyword evidence="4 11" id="KW-0662">Pyridine nucleotide biosynthesis</keyword>
<evidence type="ECO:0000256" key="6">
    <source>
        <dbReference type="ARBA" id="ARBA00022695"/>
    </source>
</evidence>
<dbReference type="Pfam" id="PF01467">
    <property type="entry name" value="CTP_transf_like"/>
    <property type="match status" value="1"/>
</dbReference>
<keyword evidence="14" id="KW-1185">Reference proteome</keyword>
<dbReference type="NCBIfam" id="NF000845">
    <property type="entry name" value="PRK00071.2-4"/>
    <property type="match status" value="1"/>
</dbReference>
<comment type="function">
    <text evidence="1 11">Catalyzes the reversible adenylation of nicotinate mononucleotide (NaMN) to nicotinic acid adenine dinucleotide (NaAD).</text>
</comment>
<dbReference type="Proteomes" id="UP001241472">
    <property type="component" value="Unassembled WGS sequence"/>
</dbReference>
<dbReference type="HAMAP" id="MF_00244">
    <property type="entry name" value="NaMN_adenylyltr"/>
    <property type="match status" value="1"/>
</dbReference>
<evidence type="ECO:0000313" key="13">
    <source>
        <dbReference type="EMBL" id="MDP9839205.1"/>
    </source>
</evidence>
<dbReference type="GO" id="GO:0004515">
    <property type="term" value="F:nicotinate-nucleotide adenylyltransferase activity"/>
    <property type="evidence" value="ECO:0007669"/>
    <property type="project" value="UniProtKB-EC"/>
</dbReference>
<evidence type="ECO:0000256" key="7">
    <source>
        <dbReference type="ARBA" id="ARBA00022741"/>
    </source>
</evidence>
<evidence type="ECO:0000256" key="10">
    <source>
        <dbReference type="ARBA" id="ARBA00048721"/>
    </source>
</evidence>
<comment type="catalytic activity">
    <reaction evidence="10 11">
        <text>nicotinate beta-D-ribonucleotide + ATP + H(+) = deamido-NAD(+) + diphosphate</text>
        <dbReference type="Rhea" id="RHEA:22860"/>
        <dbReference type="ChEBI" id="CHEBI:15378"/>
        <dbReference type="ChEBI" id="CHEBI:30616"/>
        <dbReference type="ChEBI" id="CHEBI:33019"/>
        <dbReference type="ChEBI" id="CHEBI:57502"/>
        <dbReference type="ChEBI" id="CHEBI:58437"/>
        <dbReference type="EC" id="2.7.7.18"/>
    </reaction>
</comment>
<gene>
    <name evidence="11" type="primary">nadD</name>
    <name evidence="13" type="ORF">J2T09_003980</name>
</gene>
<dbReference type="PANTHER" id="PTHR39321:SF3">
    <property type="entry name" value="PHOSPHOPANTETHEINE ADENYLYLTRANSFERASE"/>
    <property type="match status" value="1"/>
</dbReference>
<keyword evidence="8 11" id="KW-0067">ATP-binding</keyword>
<dbReference type="InterPro" id="IPR014729">
    <property type="entry name" value="Rossmann-like_a/b/a_fold"/>
</dbReference>
<organism evidence="13 14">
    <name type="scientific">Neorhizobium huautlense</name>
    <dbReference type="NCBI Taxonomy" id="67774"/>
    <lineage>
        <taxon>Bacteria</taxon>
        <taxon>Pseudomonadati</taxon>
        <taxon>Pseudomonadota</taxon>
        <taxon>Alphaproteobacteria</taxon>
        <taxon>Hyphomicrobiales</taxon>
        <taxon>Rhizobiaceae</taxon>
        <taxon>Rhizobium/Agrobacterium group</taxon>
        <taxon>Neorhizobium</taxon>
    </lineage>
</organism>
<dbReference type="EMBL" id="JAUSRF010000014">
    <property type="protein sequence ID" value="MDP9839205.1"/>
    <property type="molecule type" value="Genomic_DNA"/>
</dbReference>
<name>A0ABT9PXL2_9HYPH</name>
<comment type="similarity">
    <text evidence="3 11">Belongs to the NadD family.</text>
</comment>
<keyword evidence="9 11" id="KW-0520">NAD</keyword>
<dbReference type="NCBIfam" id="NF000843">
    <property type="entry name" value="PRK00071.2-2"/>
    <property type="match status" value="1"/>
</dbReference>
<protein>
    <recommendedName>
        <fullName evidence="11">Probable nicotinate-nucleotide adenylyltransferase</fullName>
        <ecNumber evidence="11">2.7.7.18</ecNumber>
    </recommendedName>
    <alternativeName>
        <fullName evidence="11">Deamido-NAD(+) diphosphorylase</fullName>
    </alternativeName>
    <alternativeName>
        <fullName evidence="11">Deamido-NAD(+) pyrophosphorylase</fullName>
    </alternativeName>
    <alternativeName>
        <fullName evidence="11">Nicotinate mononucleotide adenylyltransferase</fullName>
        <shortName evidence="11">NaMN adenylyltransferase</shortName>
    </alternativeName>
</protein>
<evidence type="ECO:0000256" key="2">
    <source>
        <dbReference type="ARBA" id="ARBA00005019"/>
    </source>
</evidence>
<evidence type="ECO:0000256" key="3">
    <source>
        <dbReference type="ARBA" id="ARBA00009014"/>
    </source>
</evidence>
<evidence type="ECO:0000259" key="12">
    <source>
        <dbReference type="Pfam" id="PF01467"/>
    </source>
</evidence>
<comment type="caution">
    <text evidence="13">The sequence shown here is derived from an EMBL/GenBank/DDBJ whole genome shotgun (WGS) entry which is preliminary data.</text>
</comment>
<accession>A0ABT9PXL2</accession>
<dbReference type="InterPro" id="IPR004821">
    <property type="entry name" value="Cyt_trans-like"/>
</dbReference>